<dbReference type="EMBL" id="CP059075">
    <property type="protein sequence ID" value="QRE04508.1"/>
    <property type="molecule type" value="Genomic_DNA"/>
</dbReference>
<name>A0A7U2NGH2_FLAPS</name>
<sequence>MKNCFTFLFTFFCLTITVGQNNPLITDNTISLPKDSLVAKQLVTSLNDLLIAKEKPNDENNNVLISERIETYILLDEMNGIEKSGKYKDDNFYKPYLTNVVKLNDNEYYIQLSYIGTYENKPMLRASFELIAHKTAHSFLFSSLLLRNTKDWKTEKVGNNIFHYKQTINKVKTKEFNKLTASFDLKLKSTQKTTEYYCTDNIIEMQKLIGVDYKSDYNGRKESVWSSSFGDRKLYVLGNNSSTFNDFDPHDTWHNSLYSVASRSKINRPIDEGCAYIYGGGSWGISWKDVFAKFKDKVASNANTDWAVCKEKPLNFNTPEIYLYADYVVNALLIRKIEKEKGFAGVWEFLNCGKLEKGNENYYKSLEKLTGITKANYNDKVWELIKMSK</sequence>
<dbReference type="RefSeq" id="WP_203096120.1">
    <property type="nucleotide sequence ID" value="NZ_CP059075.1"/>
</dbReference>
<dbReference type="AlphaFoldDB" id="A0A7U2NGH2"/>
<reference evidence="1 2" key="1">
    <citation type="submission" date="2020-07" db="EMBL/GenBank/DDBJ databases">
        <title>Genomic characterization of Flavobacterium psychrophilum strains.</title>
        <authorList>
            <person name="Castillo D."/>
            <person name="Jorgensen J."/>
            <person name="Middelboe M."/>
        </authorList>
    </citation>
    <scope>NUCLEOTIDE SEQUENCE [LARGE SCALE GENOMIC DNA]</scope>
    <source>
        <strain evidence="1 2">FPS-R7</strain>
    </source>
</reference>
<evidence type="ECO:0000313" key="1">
    <source>
        <dbReference type="EMBL" id="QRE04508.1"/>
    </source>
</evidence>
<evidence type="ECO:0000313" key="2">
    <source>
        <dbReference type="Proteomes" id="UP000596329"/>
    </source>
</evidence>
<accession>A0A7U2NGH2</accession>
<organism evidence="1 2">
    <name type="scientific">Flavobacterium psychrophilum</name>
    <dbReference type="NCBI Taxonomy" id="96345"/>
    <lineage>
        <taxon>Bacteria</taxon>
        <taxon>Pseudomonadati</taxon>
        <taxon>Bacteroidota</taxon>
        <taxon>Flavobacteriia</taxon>
        <taxon>Flavobacteriales</taxon>
        <taxon>Flavobacteriaceae</taxon>
        <taxon>Flavobacterium</taxon>
    </lineage>
</organism>
<proteinExistence type="predicted"/>
<protein>
    <submittedName>
        <fullName evidence="1">Uncharacterized protein</fullName>
    </submittedName>
</protein>
<dbReference type="Proteomes" id="UP000596329">
    <property type="component" value="Chromosome"/>
</dbReference>
<gene>
    <name evidence="1" type="ORF">H0H26_02585</name>
</gene>